<dbReference type="InterPro" id="IPR044234">
    <property type="entry name" value="TMEM230"/>
</dbReference>
<dbReference type="PANTHER" id="PTHR15664:SF6">
    <property type="entry name" value="TRANSMEMBRANE PROTEIN 230"/>
    <property type="match status" value="1"/>
</dbReference>
<dbReference type="GO" id="GO:0048489">
    <property type="term" value="P:synaptic vesicle transport"/>
    <property type="evidence" value="ECO:0007669"/>
    <property type="project" value="TreeGrafter"/>
</dbReference>
<keyword evidence="2" id="KW-0812">Transmembrane</keyword>
<feature type="region of interest" description="Disordered" evidence="1">
    <location>
        <begin position="293"/>
        <end position="322"/>
    </location>
</feature>
<accession>A0A8C5J400</accession>
<organism evidence="3 4">
    <name type="scientific">Junco hyemalis</name>
    <name type="common">Dark-eyed junco</name>
    <dbReference type="NCBI Taxonomy" id="40217"/>
    <lineage>
        <taxon>Eukaryota</taxon>
        <taxon>Metazoa</taxon>
        <taxon>Chordata</taxon>
        <taxon>Craniata</taxon>
        <taxon>Vertebrata</taxon>
        <taxon>Euteleostomi</taxon>
        <taxon>Archelosauria</taxon>
        <taxon>Archosauria</taxon>
        <taxon>Dinosauria</taxon>
        <taxon>Saurischia</taxon>
        <taxon>Theropoda</taxon>
        <taxon>Coelurosauria</taxon>
        <taxon>Aves</taxon>
        <taxon>Neognathae</taxon>
        <taxon>Neoaves</taxon>
        <taxon>Telluraves</taxon>
        <taxon>Australaves</taxon>
        <taxon>Passeriformes</taxon>
        <taxon>Passerellidae</taxon>
        <taxon>Junco</taxon>
    </lineage>
</organism>
<name>A0A8C5J400_JUNHY</name>
<evidence type="ECO:0000313" key="4">
    <source>
        <dbReference type="Proteomes" id="UP000694408"/>
    </source>
</evidence>
<sequence>MMPSRTNLSAGIPSSKVKYSKLSSTDDGYIDLQFKKSPPKIPYKAIALAVVLFMIGTFLIIIGALLLAGYISKGVSASHTAGSALGDIRGQQTAPGGTRAGSNSALGKVWCGEGLAELQSPSLAGFRTKDVAHTWVRGDPGGSGLGSSALSQAAEQPLALSAALQAQILGSGSQLPALAAHPGVPGGQRGPLRVPAARIEGSAPWQLRCFWWKMGFDFITLGMDHRTAGWFGFKEPSRSPHSENSFTSLGNLSLDQAGCESPSQRCHCLPWGRWARAEFQNKAGIDSKISSMDQPWAAPEPSQGWAQYGPKWAQNEPKMVTN</sequence>
<reference evidence="3" key="2">
    <citation type="submission" date="2025-09" db="UniProtKB">
        <authorList>
            <consortium name="Ensembl"/>
        </authorList>
    </citation>
    <scope>IDENTIFICATION</scope>
</reference>
<dbReference type="PANTHER" id="PTHR15664">
    <property type="entry name" value="C20ORF30 PROTEIN"/>
    <property type="match status" value="1"/>
</dbReference>
<dbReference type="Ensembl" id="ENSJHYT00000015109.1">
    <property type="protein sequence ID" value="ENSJHYP00000012489.1"/>
    <property type="gene ID" value="ENSJHYG00000009738.1"/>
</dbReference>
<dbReference type="AlphaFoldDB" id="A0A8C5J400"/>
<dbReference type="GO" id="GO:0008021">
    <property type="term" value="C:synaptic vesicle"/>
    <property type="evidence" value="ECO:0007669"/>
    <property type="project" value="TreeGrafter"/>
</dbReference>
<proteinExistence type="predicted"/>
<protein>
    <submittedName>
        <fullName evidence="3">Transmembrane protein 230</fullName>
    </submittedName>
</protein>
<keyword evidence="4" id="KW-1185">Reference proteome</keyword>
<dbReference type="Proteomes" id="UP000694408">
    <property type="component" value="Unplaced"/>
</dbReference>
<reference evidence="3" key="1">
    <citation type="submission" date="2025-08" db="UniProtKB">
        <authorList>
            <consortium name="Ensembl"/>
        </authorList>
    </citation>
    <scope>IDENTIFICATION</scope>
</reference>
<feature type="transmembrane region" description="Helical" evidence="2">
    <location>
        <begin position="45"/>
        <end position="71"/>
    </location>
</feature>
<keyword evidence="2" id="KW-0472">Membrane</keyword>
<evidence type="ECO:0000256" key="1">
    <source>
        <dbReference type="SAM" id="MobiDB-lite"/>
    </source>
</evidence>
<evidence type="ECO:0000313" key="3">
    <source>
        <dbReference type="Ensembl" id="ENSJHYP00000012489.1"/>
    </source>
</evidence>
<keyword evidence="2" id="KW-1133">Transmembrane helix</keyword>
<evidence type="ECO:0000256" key="2">
    <source>
        <dbReference type="SAM" id="Phobius"/>
    </source>
</evidence>